<dbReference type="InterPro" id="IPR047198">
    <property type="entry name" value="DDP-like_NUDIX"/>
</dbReference>
<dbReference type="Pfam" id="PF01865">
    <property type="entry name" value="PhoU_div"/>
    <property type="match status" value="1"/>
</dbReference>
<comment type="caution">
    <text evidence="3">The sequence shown here is derived from an EMBL/GenBank/DDBJ whole genome shotgun (WGS) entry which is preliminary data.</text>
</comment>
<evidence type="ECO:0000259" key="2">
    <source>
        <dbReference type="PROSITE" id="PS51462"/>
    </source>
</evidence>
<dbReference type="InterPro" id="IPR038078">
    <property type="entry name" value="PhoU-like_sf"/>
</dbReference>
<dbReference type="Gene3D" id="3.90.79.10">
    <property type="entry name" value="Nucleoside Triphosphate Pyrophosphohydrolase"/>
    <property type="match status" value="1"/>
</dbReference>
<comment type="similarity">
    <text evidence="1">Belongs to the UPF0111 family.</text>
</comment>
<dbReference type="InterPro" id="IPR015797">
    <property type="entry name" value="NUDIX_hydrolase-like_dom_sf"/>
</dbReference>
<dbReference type="SUPFAM" id="SSF55811">
    <property type="entry name" value="Nudix"/>
    <property type="match status" value="1"/>
</dbReference>
<dbReference type="InterPro" id="IPR052912">
    <property type="entry name" value="UPF0111_domain"/>
</dbReference>
<dbReference type="CDD" id="cd04666">
    <property type="entry name" value="NUDIX_DIPP2_like_Nudt4"/>
    <property type="match status" value="1"/>
</dbReference>
<accession>A0ABT3JEB4</accession>
<evidence type="ECO:0000313" key="3">
    <source>
        <dbReference type="EMBL" id="MCW3797254.1"/>
    </source>
</evidence>
<dbReference type="Proteomes" id="UP001526246">
    <property type="component" value="Unassembled WGS sequence"/>
</dbReference>
<gene>
    <name evidence="3" type="ORF">OMW55_05460</name>
</gene>
<proteinExistence type="inferred from homology"/>
<evidence type="ECO:0000256" key="1">
    <source>
        <dbReference type="ARBA" id="ARBA00008591"/>
    </source>
</evidence>
<dbReference type="EMBL" id="JAPDOB010000001">
    <property type="protein sequence ID" value="MCW3797254.1"/>
    <property type="molecule type" value="Genomic_DNA"/>
</dbReference>
<dbReference type="RefSeq" id="WP_264881421.1">
    <property type="nucleotide sequence ID" value="NZ_JAPDOB010000001.1"/>
</dbReference>
<dbReference type="SUPFAM" id="SSF109755">
    <property type="entry name" value="PhoU-like"/>
    <property type="match status" value="1"/>
</dbReference>
<dbReference type="Pfam" id="PF00293">
    <property type="entry name" value="NUDIX"/>
    <property type="match status" value="1"/>
</dbReference>
<evidence type="ECO:0000313" key="4">
    <source>
        <dbReference type="Proteomes" id="UP001526246"/>
    </source>
</evidence>
<dbReference type="InterPro" id="IPR000086">
    <property type="entry name" value="NUDIX_hydrolase_dom"/>
</dbReference>
<organism evidence="3 4">
    <name type="scientific">Sphingomonas arvum</name>
    <dbReference type="NCBI Taxonomy" id="2992113"/>
    <lineage>
        <taxon>Bacteria</taxon>
        <taxon>Pseudomonadati</taxon>
        <taxon>Pseudomonadota</taxon>
        <taxon>Alphaproteobacteria</taxon>
        <taxon>Sphingomonadales</taxon>
        <taxon>Sphingomonadaceae</taxon>
        <taxon>Sphingomonas</taxon>
    </lineage>
</organism>
<reference evidence="3 4" key="1">
    <citation type="submission" date="2022-10" db="EMBL/GenBank/DDBJ databases">
        <title>Sphingomonas sp.</title>
        <authorList>
            <person name="Jin C."/>
        </authorList>
    </citation>
    <scope>NUCLEOTIDE SEQUENCE [LARGE SCALE GENOMIC DNA]</scope>
    <source>
        <strain evidence="3 4">BN140010</strain>
    </source>
</reference>
<name>A0ABT3JEB4_9SPHN</name>
<dbReference type="PANTHER" id="PTHR37298">
    <property type="entry name" value="UPF0111 PROTEIN YKAA"/>
    <property type="match status" value="1"/>
</dbReference>
<sequence length="355" mass="39621">MLLVTSRESRRWVVPKGNLSNGLTPHAAAAVEAEEEAGVRGAVCPIPLGSYRYRKRRKTGASLMFDVDVYPLSVSEELAEWKEAGERTRRWFSLAAAADAVEEEDLADLIRSFNAAEFNGATRRKSLMSVVAEKSKVGPMFAWFQRLLPKTGGFFELFEAHAESVCGAANALGRLFNDGQHRAEHIREISEREHDADNIIREMLHTVRRTFLTPFDRGAITSLISSMDNAIDEMQAAANAVDLYDYSAFEPEMRDMVAIIIDCGRLMAEALPLLRDVGANGSRLHELTERLVRMEGHADEIHRAGLKTAFQGYGHEGGSAMQFTVRREIYKHLERIVDAFEDVANEIDGIVIDHA</sequence>
<feature type="domain" description="Nudix hydrolase" evidence="2">
    <location>
        <begin position="1"/>
        <end position="114"/>
    </location>
</feature>
<dbReference type="PANTHER" id="PTHR37298:SF1">
    <property type="entry name" value="UPF0111 PROTEIN YKAA"/>
    <property type="match status" value="1"/>
</dbReference>
<dbReference type="Gene3D" id="1.20.58.220">
    <property type="entry name" value="Phosphate transport system protein phou homolog 2, domain 2"/>
    <property type="match status" value="1"/>
</dbReference>
<dbReference type="InterPro" id="IPR018445">
    <property type="entry name" value="Put_Phosphate_transp_reg"/>
</dbReference>
<protein>
    <submittedName>
        <fullName evidence="3">DUF47 family protein</fullName>
    </submittedName>
</protein>
<dbReference type="PROSITE" id="PS51462">
    <property type="entry name" value="NUDIX"/>
    <property type="match status" value="1"/>
</dbReference>
<keyword evidence="4" id="KW-1185">Reference proteome</keyword>